<feature type="active site" description="Proton acceptor" evidence="5">
    <location>
        <position position="62"/>
    </location>
</feature>
<comment type="similarity">
    <text evidence="7">Belongs to the dTDP-4-dehydrorhamnose 3,5-epimerase family.</text>
</comment>
<feature type="site" description="Participates in a stacking interaction with the thymidine ring of dTDP-4-oxo-6-deoxyglucose" evidence="6">
    <location>
        <position position="138"/>
    </location>
</feature>
<dbReference type="STRING" id="1202724.AM493_10295"/>
<dbReference type="OrthoDB" id="9800680at2"/>
<sequence>MTVTETELSGCYILEPSVHNDERGHFFESYNKEKFKKATGLDINFVQDNQSFSTHGVLRGLHYQVGEGAQAKLVRVCAGAVIDVAVDLRRESATFGKYVAVELSAENKKQLFIPRGFAHGFVVLSNEAEFVYKCDNFYSKKHECGIIYNDPTLNIDWKLSPDDITISPKDKDFPDFNNAVFF</sequence>
<keyword evidence="9" id="KW-1185">Reference proteome</keyword>
<dbReference type="EC" id="5.1.3.13" evidence="3 7"/>
<evidence type="ECO:0000256" key="7">
    <source>
        <dbReference type="RuleBase" id="RU364069"/>
    </source>
</evidence>
<comment type="subunit">
    <text evidence="7">Homodimer.</text>
</comment>
<dbReference type="AlphaFoldDB" id="A0A0M8MB34"/>
<comment type="catalytic activity">
    <reaction evidence="1 7">
        <text>dTDP-4-dehydro-6-deoxy-alpha-D-glucose = dTDP-4-dehydro-beta-L-rhamnose</text>
        <dbReference type="Rhea" id="RHEA:16969"/>
        <dbReference type="ChEBI" id="CHEBI:57649"/>
        <dbReference type="ChEBI" id="CHEBI:62830"/>
        <dbReference type="EC" id="5.1.3.13"/>
    </reaction>
</comment>
<dbReference type="InterPro" id="IPR011051">
    <property type="entry name" value="RmlC_Cupin_sf"/>
</dbReference>
<dbReference type="GO" id="GO:0005829">
    <property type="term" value="C:cytosol"/>
    <property type="evidence" value="ECO:0007669"/>
    <property type="project" value="TreeGrafter"/>
</dbReference>
<dbReference type="InterPro" id="IPR000888">
    <property type="entry name" value="RmlC-like"/>
</dbReference>
<dbReference type="RefSeq" id="WP_054407883.1">
    <property type="nucleotide sequence ID" value="NZ_FOYA01000001.1"/>
</dbReference>
<dbReference type="GO" id="GO:0019305">
    <property type="term" value="P:dTDP-rhamnose biosynthetic process"/>
    <property type="evidence" value="ECO:0007669"/>
    <property type="project" value="UniProtKB-UniRule"/>
</dbReference>
<evidence type="ECO:0000256" key="5">
    <source>
        <dbReference type="PIRSR" id="PIRSR600888-1"/>
    </source>
</evidence>
<organism evidence="8 9">
    <name type="scientific">Flavobacterium akiainvivens</name>
    <dbReference type="NCBI Taxonomy" id="1202724"/>
    <lineage>
        <taxon>Bacteria</taxon>
        <taxon>Pseudomonadati</taxon>
        <taxon>Bacteroidota</taxon>
        <taxon>Flavobacteriia</taxon>
        <taxon>Flavobacteriales</taxon>
        <taxon>Flavobacteriaceae</taxon>
        <taxon>Flavobacterium</taxon>
    </lineage>
</organism>
<keyword evidence="7" id="KW-0413">Isomerase</keyword>
<dbReference type="SUPFAM" id="SSF51182">
    <property type="entry name" value="RmlC-like cupins"/>
    <property type="match status" value="1"/>
</dbReference>
<comment type="caution">
    <text evidence="8">The sequence shown here is derived from an EMBL/GenBank/DDBJ whole genome shotgun (WGS) entry which is preliminary data.</text>
</comment>
<evidence type="ECO:0000256" key="3">
    <source>
        <dbReference type="ARBA" id="ARBA00012098"/>
    </source>
</evidence>
<dbReference type="Pfam" id="PF00908">
    <property type="entry name" value="dTDP_sugar_isom"/>
    <property type="match status" value="1"/>
</dbReference>
<evidence type="ECO:0000313" key="8">
    <source>
        <dbReference type="EMBL" id="KOS06375.1"/>
    </source>
</evidence>
<comment type="function">
    <text evidence="2 7">Catalyzes the epimerization of the C3' and C5'positions of dTDP-6-deoxy-D-xylo-4-hexulose, forming dTDP-6-deoxy-L-lyxo-4-hexulose.</text>
</comment>
<dbReference type="UniPathway" id="UPA00124"/>
<feature type="active site" description="Proton donor" evidence="5">
    <location>
        <position position="132"/>
    </location>
</feature>
<dbReference type="GO" id="GO:0008830">
    <property type="term" value="F:dTDP-4-dehydrorhamnose 3,5-epimerase activity"/>
    <property type="evidence" value="ECO:0007669"/>
    <property type="project" value="UniProtKB-UniRule"/>
</dbReference>
<accession>A0A0M8MB34</accession>
<gene>
    <name evidence="8" type="ORF">AM493_10295</name>
</gene>
<dbReference type="CDD" id="cd00438">
    <property type="entry name" value="cupin_RmlC"/>
    <property type="match status" value="1"/>
</dbReference>
<evidence type="ECO:0000256" key="1">
    <source>
        <dbReference type="ARBA" id="ARBA00001298"/>
    </source>
</evidence>
<name>A0A0M8MB34_9FLAO</name>
<proteinExistence type="inferred from homology"/>
<dbReference type="PANTHER" id="PTHR21047:SF2">
    <property type="entry name" value="THYMIDINE DIPHOSPHO-4-KETO-RHAMNOSE 3,5-EPIMERASE"/>
    <property type="match status" value="1"/>
</dbReference>
<dbReference type="PATRIC" id="fig|1202724.3.peg.2136"/>
<dbReference type="Proteomes" id="UP000037755">
    <property type="component" value="Unassembled WGS sequence"/>
</dbReference>
<dbReference type="Gene3D" id="2.60.120.10">
    <property type="entry name" value="Jelly Rolls"/>
    <property type="match status" value="1"/>
</dbReference>
<dbReference type="EMBL" id="LIYD01000005">
    <property type="protein sequence ID" value="KOS06375.1"/>
    <property type="molecule type" value="Genomic_DNA"/>
</dbReference>
<dbReference type="PANTHER" id="PTHR21047">
    <property type="entry name" value="DTDP-6-DEOXY-D-GLUCOSE-3,5 EPIMERASE"/>
    <property type="match status" value="1"/>
</dbReference>
<dbReference type="InterPro" id="IPR014710">
    <property type="entry name" value="RmlC-like_jellyroll"/>
</dbReference>
<protein>
    <recommendedName>
        <fullName evidence="4 7">dTDP-4-dehydrorhamnose 3,5-epimerase</fullName>
        <ecNumber evidence="3 7">5.1.3.13</ecNumber>
    </recommendedName>
    <alternativeName>
        <fullName evidence="7">Thymidine diphospho-4-keto-rhamnose 3,5-epimerase</fullName>
    </alternativeName>
</protein>
<evidence type="ECO:0000256" key="6">
    <source>
        <dbReference type="PIRSR" id="PIRSR600888-3"/>
    </source>
</evidence>
<dbReference type="NCBIfam" id="TIGR01221">
    <property type="entry name" value="rmlC"/>
    <property type="match status" value="1"/>
</dbReference>
<dbReference type="GO" id="GO:0000271">
    <property type="term" value="P:polysaccharide biosynthetic process"/>
    <property type="evidence" value="ECO:0007669"/>
    <property type="project" value="TreeGrafter"/>
</dbReference>
<evidence type="ECO:0000256" key="2">
    <source>
        <dbReference type="ARBA" id="ARBA00001997"/>
    </source>
</evidence>
<comment type="pathway">
    <text evidence="7">Carbohydrate biosynthesis; dTDP-L-rhamnose biosynthesis.</text>
</comment>
<evidence type="ECO:0000313" key="9">
    <source>
        <dbReference type="Proteomes" id="UP000037755"/>
    </source>
</evidence>
<reference evidence="8 9" key="1">
    <citation type="submission" date="2015-08" db="EMBL/GenBank/DDBJ databases">
        <title>Whole genome sequence of Flavobacterium akiainvivens IK-1T, from decaying Wikstroemia oahuensis, an endemic Hawaiian shrub.</title>
        <authorList>
            <person name="Wan X."/>
            <person name="Hou S."/>
            <person name="Saito J."/>
            <person name="Donachie S."/>
        </authorList>
    </citation>
    <scope>NUCLEOTIDE SEQUENCE [LARGE SCALE GENOMIC DNA]</scope>
    <source>
        <strain evidence="8 9">IK-1</strain>
    </source>
</reference>
<evidence type="ECO:0000256" key="4">
    <source>
        <dbReference type="ARBA" id="ARBA00019595"/>
    </source>
</evidence>